<proteinExistence type="predicted"/>
<keyword evidence="3" id="KW-1185">Reference proteome</keyword>
<evidence type="ECO:0008006" key="4">
    <source>
        <dbReference type="Google" id="ProtNLM"/>
    </source>
</evidence>
<feature type="signal peptide" evidence="1">
    <location>
        <begin position="1"/>
        <end position="24"/>
    </location>
</feature>
<organism evidence="2 3">
    <name type="scientific">Hydrogenophaga palleronii</name>
    <dbReference type="NCBI Taxonomy" id="65655"/>
    <lineage>
        <taxon>Bacteria</taxon>
        <taxon>Pseudomonadati</taxon>
        <taxon>Pseudomonadota</taxon>
        <taxon>Betaproteobacteria</taxon>
        <taxon>Burkholderiales</taxon>
        <taxon>Comamonadaceae</taxon>
        <taxon>Hydrogenophaga</taxon>
    </lineage>
</organism>
<dbReference type="RefSeq" id="WP_310313922.1">
    <property type="nucleotide sequence ID" value="NZ_JAVDWU010000003.1"/>
</dbReference>
<name>A0ABU1WJY4_9BURK</name>
<dbReference type="Proteomes" id="UP001265700">
    <property type="component" value="Unassembled WGS sequence"/>
</dbReference>
<evidence type="ECO:0000313" key="2">
    <source>
        <dbReference type="EMBL" id="MDR7149598.1"/>
    </source>
</evidence>
<keyword evidence="1" id="KW-0732">Signal</keyword>
<feature type="chain" id="PRO_5047139884" description="Lipocalin-like domain-containing protein" evidence="1">
    <location>
        <begin position="25"/>
        <end position="165"/>
    </location>
</feature>
<evidence type="ECO:0000313" key="3">
    <source>
        <dbReference type="Proteomes" id="UP001265700"/>
    </source>
</evidence>
<gene>
    <name evidence="2" type="ORF">J2W49_001553</name>
</gene>
<reference evidence="2 3" key="1">
    <citation type="submission" date="2023-07" db="EMBL/GenBank/DDBJ databases">
        <title>Sorghum-associated microbial communities from plants grown in Nebraska, USA.</title>
        <authorList>
            <person name="Schachtman D."/>
        </authorList>
    </citation>
    <scope>NUCLEOTIDE SEQUENCE [LARGE SCALE GENOMIC DNA]</scope>
    <source>
        <strain evidence="2 3">4249</strain>
    </source>
</reference>
<accession>A0ABU1WJY4</accession>
<sequence length="165" mass="17748">MRFRLCHALRALGCAGVIAWPAFGLTQAQPPTTATPAACQSVLLQPAQLYGQWSLRLWPEDGTQAKPVATGTVHFERHPEYPGSVRGRLTLNGEAGDALLSGDATDGEFQLDESEDGVAISAVWNAAVNPADCGRRLQGTRRPTEGRPASEVLLNFELSKVPGWR</sequence>
<evidence type="ECO:0000256" key="1">
    <source>
        <dbReference type="SAM" id="SignalP"/>
    </source>
</evidence>
<comment type="caution">
    <text evidence="2">The sequence shown here is derived from an EMBL/GenBank/DDBJ whole genome shotgun (WGS) entry which is preliminary data.</text>
</comment>
<protein>
    <recommendedName>
        <fullName evidence="4">Lipocalin-like domain-containing protein</fullName>
    </recommendedName>
</protein>
<dbReference type="EMBL" id="JAVDWU010000003">
    <property type="protein sequence ID" value="MDR7149598.1"/>
    <property type="molecule type" value="Genomic_DNA"/>
</dbReference>